<dbReference type="Gene3D" id="3.30.70.1350">
    <property type="entry name" value="Cation efflux protein, cytoplasmic domain"/>
    <property type="match status" value="1"/>
</dbReference>
<dbReference type="InterPro" id="IPR027470">
    <property type="entry name" value="Cation_efflux_CTD"/>
</dbReference>
<comment type="caution">
    <text evidence="11">The sequence shown here is derived from an EMBL/GenBank/DDBJ whole genome shotgun (WGS) entry which is preliminary data.</text>
</comment>
<name>A0A133V2U6_9EURY</name>
<gene>
    <name evidence="11" type="ORF">AKJ40_00570</name>
</gene>
<dbReference type="InterPro" id="IPR036837">
    <property type="entry name" value="Cation_efflux_CTD_sf"/>
</dbReference>
<dbReference type="InterPro" id="IPR002524">
    <property type="entry name" value="Cation_efflux"/>
</dbReference>
<dbReference type="GO" id="GO:0005886">
    <property type="term" value="C:plasma membrane"/>
    <property type="evidence" value="ECO:0007669"/>
    <property type="project" value="TreeGrafter"/>
</dbReference>
<feature type="transmembrane region" description="Helical" evidence="8">
    <location>
        <begin position="121"/>
        <end position="144"/>
    </location>
</feature>
<dbReference type="AlphaFoldDB" id="A0A133V2U6"/>
<evidence type="ECO:0000256" key="8">
    <source>
        <dbReference type="SAM" id="Phobius"/>
    </source>
</evidence>
<comment type="subcellular location">
    <subcellularLocation>
        <location evidence="1">Membrane</location>
        <topology evidence="1">Multi-pass membrane protein</topology>
    </subcellularLocation>
</comment>
<evidence type="ECO:0000256" key="4">
    <source>
        <dbReference type="ARBA" id="ARBA00022692"/>
    </source>
</evidence>
<feature type="domain" description="Cation efflux protein transmembrane" evidence="9">
    <location>
        <begin position="25"/>
        <end position="213"/>
    </location>
</feature>
<feature type="domain" description="Cation efflux protein cytoplasmic" evidence="10">
    <location>
        <begin position="221"/>
        <end position="291"/>
    </location>
</feature>
<keyword evidence="5 8" id="KW-1133">Transmembrane helix</keyword>
<accession>A0A133V2U6</accession>
<dbReference type="PANTHER" id="PTHR11562:SF17">
    <property type="entry name" value="RE54080P-RELATED"/>
    <property type="match status" value="1"/>
</dbReference>
<dbReference type="Gene3D" id="1.20.1510.10">
    <property type="entry name" value="Cation efflux protein transmembrane domain"/>
    <property type="match status" value="1"/>
</dbReference>
<dbReference type="Proteomes" id="UP000070341">
    <property type="component" value="Unassembled WGS sequence"/>
</dbReference>
<evidence type="ECO:0000256" key="1">
    <source>
        <dbReference type="ARBA" id="ARBA00004141"/>
    </source>
</evidence>
<dbReference type="InterPro" id="IPR058533">
    <property type="entry name" value="Cation_efflux_TM"/>
</dbReference>
<organism evidence="11 12">
    <name type="scientific">candidate division MSBL1 archaeon SCGC-AAA259M10</name>
    <dbReference type="NCBI Taxonomy" id="1698270"/>
    <lineage>
        <taxon>Archaea</taxon>
        <taxon>Methanobacteriati</taxon>
        <taxon>Methanobacteriota</taxon>
        <taxon>candidate division MSBL1</taxon>
    </lineage>
</organism>
<evidence type="ECO:0000256" key="5">
    <source>
        <dbReference type="ARBA" id="ARBA00022989"/>
    </source>
</evidence>
<dbReference type="EMBL" id="LHXU01000004">
    <property type="protein sequence ID" value="KXB00753.1"/>
    <property type="molecule type" value="Genomic_DNA"/>
</dbReference>
<evidence type="ECO:0000256" key="7">
    <source>
        <dbReference type="ARBA" id="ARBA00023136"/>
    </source>
</evidence>
<proteinExistence type="inferred from homology"/>
<evidence type="ECO:0000313" key="12">
    <source>
        <dbReference type="Proteomes" id="UP000070341"/>
    </source>
</evidence>
<evidence type="ECO:0000256" key="6">
    <source>
        <dbReference type="ARBA" id="ARBA00023065"/>
    </source>
</evidence>
<keyword evidence="7 8" id="KW-0472">Membrane</keyword>
<feature type="transmembrane region" description="Helical" evidence="8">
    <location>
        <begin position="21"/>
        <end position="46"/>
    </location>
</feature>
<keyword evidence="3" id="KW-0813">Transport</keyword>
<feature type="transmembrane region" description="Helical" evidence="8">
    <location>
        <begin position="156"/>
        <end position="181"/>
    </location>
</feature>
<evidence type="ECO:0000313" key="11">
    <source>
        <dbReference type="EMBL" id="KXB00753.1"/>
    </source>
</evidence>
<dbReference type="Pfam" id="PF16916">
    <property type="entry name" value="ZT_dimer"/>
    <property type="match status" value="1"/>
</dbReference>
<keyword evidence="4 8" id="KW-0812">Transmembrane</keyword>
<reference evidence="11 12" key="1">
    <citation type="journal article" date="2016" name="Sci. Rep.">
        <title>Metabolic traits of an uncultured archaeal lineage -MSBL1- from brine pools of the Red Sea.</title>
        <authorList>
            <person name="Mwirichia R."/>
            <person name="Alam I."/>
            <person name="Rashid M."/>
            <person name="Vinu M."/>
            <person name="Ba-Alawi W."/>
            <person name="Anthony Kamau A."/>
            <person name="Kamanda Ngugi D."/>
            <person name="Goker M."/>
            <person name="Klenk H.P."/>
            <person name="Bajic V."/>
            <person name="Stingl U."/>
        </authorList>
    </citation>
    <scope>NUCLEOTIDE SEQUENCE [LARGE SCALE GENOMIC DNA]</scope>
    <source>
        <strain evidence="11">SCGC-AAA259M10</strain>
    </source>
</reference>
<protein>
    <submittedName>
        <fullName evidence="11">Uncharacterized protein</fullName>
    </submittedName>
</protein>
<dbReference type="InterPro" id="IPR027469">
    <property type="entry name" value="Cation_efflux_TMD_sf"/>
</dbReference>
<dbReference type="Pfam" id="PF01545">
    <property type="entry name" value="Cation_efflux"/>
    <property type="match status" value="1"/>
</dbReference>
<evidence type="ECO:0000256" key="2">
    <source>
        <dbReference type="ARBA" id="ARBA00008873"/>
    </source>
</evidence>
<keyword evidence="12" id="KW-1185">Reference proteome</keyword>
<evidence type="ECO:0000259" key="9">
    <source>
        <dbReference type="Pfam" id="PF01545"/>
    </source>
</evidence>
<feature type="transmembrane region" description="Helical" evidence="8">
    <location>
        <begin position="90"/>
        <end position="109"/>
    </location>
</feature>
<dbReference type="NCBIfam" id="TIGR01297">
    <property type="entry name" value="CDF"/>
    <property type="match status" value="1"/>
</dbReference>
<keyword evidence="6" id="KW-0406">Ion transport</keyword>
<evidence type="ECO:0000256" key="3">
    <source>
        <dbReference type="ARBA" id="ARBA00022448"/>
    </source>
</evidence>
<evidence type="ECO:0000259" key="10">
    <source>
        <dbReference type="Pfam" id="PF16916"/>
    </source>
</evidence>
<dbReference type="SUPFAM" id="SSF160240">
    <property type="entry name" value="Cation efflux protein cytoplasmic domain-like"/>
    <property type="match status" value="1"/>
</dbReference>
<dbReference type="PANTHER" id="PTHR11562">
    <property type="entry name" value="CATION EFFLUX PROTEIN/ ZINC TRANSPORTER"/>
    <property type="match status" value="1"/>
</dbReference>
<dbReference type="InterPro" id="IPR050681">
    <property type="entry name" value="CDF/SLC30A"/>
</dbReference>
<dbReference type="SUPFAM" id="SSF161111">
    <property type="entry name" value="Cation efflux protein transmembrane domain-like"/>
    <property type="match status" value="1"/>
</dbReference>
<comment type="similarity">
    <text evidence="2">Belongs to the cation diffusion facilitator (CDF) transporter (TC 2.A.4) family. SLC30A subfamily.</text>
</comment>
<feature type="transmembrane region" description="Helical" evidence="8">
    <location>
        <begin position="187"/>
        <end position="206"/>
    </location>
</feature>
<dbReference type="GO" id="GO:0005385">
    <property type="term" value="F:zinc ion transmembrane transporter activity"/>
    <property type="evidence" value="ECO:0007669"/>
    <property type="project" value="TreeGrafter"/>
</dbReference>
<sequence length="299" mass="32812">MQKSDDKTKGHREENGSSKRKLEVVTGINALGFIAELIGGILFGSVALMSDAIHMLFDASAYGTASMANRIAETREGSEFWTFGFHRVEVVTALLNGLLLIPMSIWIVWEAYMRFLSPTHIDIWTTLLIALAGLALNILSVFYLRGEEMNLNEKAAFYHLLGDVGGSLAVIFGVLIVYLTGITAADPIAAVLIAILVLWSSGKVLIEGTSIILQKSPFPPSEIKKEIEKIEGVCSAHNIKCWRVCSDVGVCSLHVQVEVDTLEKAGEIRKKVEDKLRERFGLEQMTVQVESKKGQSCSV</sequence>